<dbReference type="SMART" id="SM00164">
    <property type="entry name" value="TBC"/>
    <property type="match status" value="1"/>
</dbReference>
<gene>
    <name evidence="4" type="ORF">GSOID_T00010510001</name>
</gene>
<keyword evidence="5" id="KW-1185">Reference proteome</keyword>
<dbReference type="Gene3D" id="2.30.29.30">
    <property type="entry name" value="Pleckstrin-homology domain (PH domain)/Phosphotyrosine-binding domain (PTB)"/>
    <property type="match status" value="1"/>
</dbReference>
<dbReference type="Pfam" id="PF00566">
    <property type="entry name" value="RabGAP-TBC"/>
    <property type="match status" value="1"/>
</dbReference>
<evidence type="ECO:0000313" key="4">
    <source>
        <dbReference type="EMBL" id="CBY09700.1"/>
    </source>
</evidence>
<evidence type="ECO:0000313" key="5">
    <source>
        <dbReference type="Proteomes" id="UP000001307"/>
    </source>
</evidence>
<dbReference type="SUPFAM" id="SSF47923">
    <property type="entry name" value="Ypt/Rab-GAP domain of gyp1p"/>
    <property type="match status" value="2"/>
</dbReference>
<dbReference type="Proteomes" id="UP000001307">
    <property type="component" value="Unassembled WGS sequence"/>
</dbReference>
<evidence type="ECO:0000256" key="2">
    <source>
        <dbReference type="SAM" id="Coils"/>
    </source>
</evidence>
<evidence type="ECO:0000256" key="1">
    <source>
        <dbReference type="ARBA" id="ARBA00022468"/>
    </source>
</evidence>
<dbReference type="InterPro" id="IPR050302">
    <property type="entry name" value="Rab_GAP_TBC_domain"/>
</dbReference>
<proteinExistence type="predicted"/>
<dbReference type="InterPro" id="IPR000195">
    <property type="entry name" value="Rab-GAP-TBC_dom"/>
</dbReference>
<dbReference type="AlphaFoldDB" id="E4XGA2"/>
<dbReference type="FunCoup" id="E4XGA2">
    <property type="interactions" value="659"/>
</dbReference>
<dbReference type="FunFam" id="1.10.8.270:FF:000001">
    <property type="entry name" value="TBC1 domain family member 1"/>
    <property type="match status" value="1"/>
</dbReference>
<feature type="coiled-coil region" evidence="2">
    <location>
        <begin position="672"/>
        <end position="759"/>
    </location>
</feature>
<dbReference type="GO" id="GO:0031267">
    <property type="term" value="F:small GTPase binding"/>
    <property type="evidence" value="ECO:0007669"/>
    <property type="project" value="TreeGrafter"/>
</dbReference>
<protein>
    <recommendedName>
        <fullName evidence="3">Rab-GAP TBC domain-containing protein</fullName>
    </recommendedName>
</protein>
<name>E4XGA2_OIKDI</name>
<dbReference type="Gene3D" id="1.10.8.270">
    <property type="entry name" value="putative rabgap domain of human tbc1 domain family member 14 like domains"/>
    <property type="match status" value="1"/>
</dbReference>
<keyword evidence="2" id="KW-0175">Coiled coil</keyword>
<dbReference type="SUPFAM" id="SSF50729">
    <property type="entry name" value="PH domain-like"/>
    <property type="match status" value="1"/>
</dbReference>
<dbReference type="InParanoid" id="E4XGA2"/>
<evidence type="ECO:0000259" key="3">
    <source>
        <dbReference type="PROSITE" id="PS50086"/>
    </source>
</evidence>
<dbReference type="EMBL" id="FN653047">
    <property type="protein sequence ID" value="CBY09700.1"/>
    <property type="molecule type" value="Genomic_DNA"/>
</dbReference>
<dbReference type="OrthoDB" id="295078at2759"/>
<dbReference type="PANTHER" id="PTHR47219:SF9">
    <property type="entry name" value="GTPASE ACTIVATING PROTEIN AND CENTROSOME-ASSOCIATED, ISOFORM B"/>
    <property type="match status" value="1"/>
</dbReference>
<dbReference type="Gene3D" id="1.10.472.80">
    <property type="entry name" value="Ypt/Rab-GAP domain of gyp1p, domain 3"/>
    <property type="match status" value="1"/>
</dbReference>
<accession>E4XGA2</accession>
<keyword evidence="1" id="KW-0343">GTPase activation</keyword>
<reference evidence="4" key="1">
    <citation type="journal article" date="2010" name="Science">
        <title>Plasticity of animal genome architecture unmasked by rapid evolution of a pelagic tunicate.</title>
        <authorList>
            <person name="Denoeud F."/>
            <person name="Henriet S."/>
            <person name="Mungpakdee S."/>
            <person name="Aury J.M."/>
            <person name="Da Silva C."/>
            <person name="Brinkmann H."/>
            <person name="Mikhaleva J."/>
            <person name="Olsen L.C."/>
            <person name="Jubin C."/>
            <person name="Canestro C."/>
            <person name="Bouquet J.M."/>
            <person name="Danks G."/>
            <person name="Poulain J."/>
            <person name="Campsteijn C."/>
            <person name="Adamski M."/>
            <person name="Cross I."/>
            <person name="Yadetie F."/>
            <person name="Muffato M."/>
            <person name="Louis A."/>
            <person name="Butcher S."/>
            <person name="Tsagkogeorga G."/>
            <person name="Konrad A."/>
            <person name="Singh S."/>
            <person name="Jensen M.F."/>
            <person name="Cong E.H."/>
            <person name="Eikeseth-Otteraa H."/>
            <person name="Noel B."/>
            <person name="Anthouard V."/>
            <person name="Porcel B.M."/>
            <person name="Kachouri-Lafond R."/>
            <person name="Nishino A."/>
            <person name="Ugolini M."/>
            <person name="Chourrout P."/>
            <person name="Nishida H."/>
            <person name="Aasland R."/>
            <person name="Huzurbazar S."/>
            <person name="Westhof E."/>
            <person name="Delsuc F."/>
            <person name="Lehrach H."/>
            <person name="Reinhardt R."/>
            <person name="Weissenbach J."/>
            <person name="Roy S.W."/>
            <person name="Artiguenave F."/>
            <person name="Postlethwait J.H."/>
            <person name="Manak J.R."/>
            <person name="Thompson E.M."/>
            <person name="Jaillon O."/>
            <person name="Du Pasquier L."/>
            <person name="Boudinot P."/>
            <person name="Liberles D.A."/>
            <person name="Volff J.N."/>
            <person name="Philippe H."/>
            <person name="Lenhard B."/>
            <person name="Roest Crollius H."/>
            <person name="Wincker P."/>
            <person name="Chourrout D."/>
        </authorList>
    </citation>
    <scope>NUCLEOTIDE SEQUENCE [LARGE SCALE GENOMIC DNA]</scope>
</reference>
<dbReference type="PANTHER" id="PTHR47219">
    <property type="entry name" value="RAB GTPASE-ACTIVATING PROTEIN 1-LIKE"/>
    <property type="match status" value="1"/>
</dbReference>
<sequence>MKENSEDHAVLFHGITYLGATLVEDARDEKSVRKQIEDLSDEEGGFNVTVSIPSSADGILKLLEPGSLSEVTSFYLFRVLQFVSHDCKPGLIGFTENTDGGSTYRCHVLSCQIPDAAEKIMSTVSQAFRRSTSVTLENNTHDLEFNVSLEIHEEENGKFVPVMFDKESFKLRRGFEKRVQVTVNQTSGLILPVERCFGLLLCPGRLARAADMTLLDMEMSESKDVHSAIGTWDCAHPALRLLNTESKGNCFFVSAAVDLVLSGIADPVRFLIETKVRVFPQEEKWLLRGFKAKHQEEQFFMSVIESRLSSGAASYTVKSIESSTSRNRAPEMSIRIRDDEDDEPLSSGFGAVTLECSSERLAWWTKERISNWTEKNVRPEGINEVIVKYGVPHALRGAIWPLLANIKTDKMEELKEAFRVLNTRWSPHDQAIQRDIGRTFPAHQYFQESGEAGQEALYRVCKAYSLYDSEVGYCQGQSFLVAALLTVQMPEEEAFALFTTIMHEYHFRFTTFSNQLVTGLRGLYLHSFSELRLRFWILEQLVESELPSLHTHFKDLGVEAHMYSSQWFLTLFTAKFPLSLVYHVIDWFLLEGPNVIYRLSLAMLRTWRRDLLSYDFEGVLRFFRVHLPRQFLDEASVISLINAAKQEKLSEKKEKILRTEWEKAQDARETPAQRLERENKRLHTKVLRLDFESDLLVQNMIEKENTAQKQIDKQTDDFKKMGRELDALRLQLQEIKRERDSFSHQIENFKEENEELKELWRKEVLRRDTDASELRNDILRKNALIADLTALNERNKQNGDCGVSLSCSSESRSISDGAVELELAQTKVRLVEIQCKNQDLEHTIQELKKSLADSRNTWINKLQARALNSVKK</sequence>
<dbReference type="InterPro" id="IPR011993">
    <property type="entry name" value="PH-like_dom_sf"/>
</dbReference>
<feature type="coiled-coil region" evidence="2">
    <location>
        <begin position="823"/>
        <end position="857"/>
    </location>
</feature>
<dbReference type="InterPro" id="IPR035969">
    <property type="entry name" value="Rab-GAP_TBC_sf"/>
</dbReference>
<feature type="domain" description="Rab-GAP TBC" evidence="3">
    <location>
        <begin position="390"/>
        <end position="592"/>
    </location>
</feature>
<dbReference type="Gene3D" id="1.10.10.750">
    <property type="entry name" value="Ypt/Rab-GAP domain of gyp1p, domain 1"/>
    <property type="match status" value="1"/>
</dbReference>
<organism evidence="4">
    <name type="scientific">Oikopleura dioica</name>
    <name type="common">Tunicate</name>
    <dbReference type="NCBI Taxonomy" id="34765"/>
    <lineage>
        <taxon>Eukaryota</taxon>
        <taxon>Metazoa</taxon>
        <taxon>Chordata</taxon>
        <taxon>Tunicata</taxon>
        <taxon>Appendicularia</taxon>
        <taxon>Copelata</taxon>
        <taxon>Oikopleuridae</taxon>
        <taxon>Oikopleura</taxon>
    </lineage>
</organism>
<dbReference type="PROSITE" id="PS50086">
    <property type="entry name" value="TBC_RABGAP"/>
    <property type="match status" value="1"/>
</dbReference>
<dbReference type="Pfam" id="PF12473">
    <property type="entry name" value="DUF3694"/>
    <property type="match status" value="1"/>
</dbReference>
<dbReference type="InterPro" id="IPR022164">
    <property type="entry name" value="Kinesin-like"/>
</dbReference>
<dbReference type="GO" id="GO:0005096">
    <property type="term" value="F:GTPase activator activity"/>
    <property type="evidence" value="ECO:0007669"/>
    <property type="project" value="UniProtKB-KW"/>
</dbReference>